<evidence type="ECO:0000313" key="1">
    <source>
        <dbReference type="EMBL" id="KAI8568781.1"/>
    </source>
</evidence>
<keyword evidence="2" id="KW-1185">Reference proteome</keyword>
<reference evidence="1" key="1">
    <citation type="submission" date="2022-02" db="EMBL/GenBank/DDBJ databases">
        <title>Plant Genome Project.</title>
        <authorList>
            <person name="Zhang R.-G."/>
        </authorList>
    </citation>
    <scope>NUCLEOTIDE SEQUENCE</scope>
    <source>
        <strain evidence="1">AT1</strain>
    </source>
</reference>
<comment type="caution">
    <text evidence="1">The sequence shown here is derived from an EMBL/GenBank/DDBJ whole genome shotgun (WGS) entry which is preliminary data.</text>
</comment>
<organism evidence="1 2">
    <name type="scientific">Rhododendron molle</name>
    <name type="common">Chinese azalea</name>
    <name type="synonym">Azalea mollis</name>
    <dbReference type="NCBI Taxonomy" id="49168"/>
    <lineage>
        <taxon>Eukaryota</taxon>
        <taxon>Viridiplantae</taxon>
        <taxon>Streptophyta</taxon>
        <taxon>Embryophyta</taxon>
        <taxon>Tracheophyta</taxon>
        <taxon>Spermatophyta</taxon>
        <taxon>Magnoliopsida</taxon>
        <taxon>eudicotyledons</taxon>
        <taxon>Gunneridae</taxon>
        <taxon>Pentapetalae</taxon>
        <taxon>asterids</taxon>
        <taxon>Ericales</taxon>
        <taxon>Ericaceae</taxon>
        <taxon>Ericoideae</taxon>
        <taxon>Rhodoreae</taxon>
        <taxon>Rhododendron</taxon>
    </lineage>
</organism>
<accession>A0ACC0PT71</accession>
<name>A0ACC0PT71_RHOML</name>
<protein>
    <submittedName>
        <fullName evidence="1">Uncharacterized protein</fullName>
    </submittedName>
</protein>
<gene>
    <name evidence="1" type="ORF">RHMOL_Rhmol02G0226700</name>
</gene>
<evidence type="ECO:0000313" key="2">
    <source>
        <dbReference type="Proteomes" id="UP001062846"/>
    </source>
</evidence>
<proteinExistence type="predicted"/>
<dbReference type="Proteomes" id="UP001062846">
    <property type="component" value="Chromosome 2"/>
</dbReference>
<dbReference type="EMBL" id="CM046389">
    <property type="protein sequence ID" value="KAI8568781.1"/>
    <property type="molecule type" value="Genomic_DNA"/>
</dbReference>
<sequence>MRERPLKKKRVTVMNSTQKEHPFPLKKFFLFDKAYCPFYEFNFPTLPLAFSPPSSFTHRPESRPSLSFLSLSLSSIFIVFGAEARIDTYGHKKLLPQSVKHRANILTKLRPTSHTTKEGADISLEFGNSFEFKAKQTTPYDLYTSNHNTNSIPTRVLHRAYNSKRTCMCLEKLYE</sequence>